<dbReference type="PANTHER" id="PTHR10579:SF43">
    <property type="entry name" value="ZINC FINGER (C3HC4-TYPE RING FINGER) FAMILY PROTEIN"/>
    <property type="match status" value="1"/>
</dbReference>
<dbReference type="InterPro" id="IPR002035">
    <property type="entry name" value="VWF_A"/>
</dbReference>
<evidence type="ECO:0000259" key="1">
    <source>
        <dbReference type="SMART" id="SM00327"/>
    </source>
</evidence>
<dbReference type="InterPro" id="IPR051266">
    <property type="entry name" value="CLCR"/>
</dbReference>
<dbReference type="Pfam" id="PF12034">
    <property type="entry name" value="YfbK_C"/>
    <property type="match status" value="1"/>
</dbReference>
<reference evidence="2" key="1">
    <citation type="submission" date="2021-04" db="EMBL/GenBank/DDBJ databases">
        <authorList>
            <person name="Rodrigo-Torres L."/>
            <person name="Arahal R. D."/>
            <person name="Lucena T."/>
        </authorList>
    </citation>
    <scope>NUCLEOTIDE SEQUENCE</scope>
    <source>
        <strain evidence="2">AS29M-1</strain>
    </source>
</reference>
<dbReference type="InterPro" id="IPR036465">
    <property type="entry name" value="vWFA_dom_sf"/>
</dbReference>
<dbReference type="KEGG" id="ptan:CRYO30217_02049"/>
<keyword evidence="3" id="KW-1185">Reference proteome</keyword>
<dbReference type="InterPro" id="IPR021908">
    <property type="entry name" value="YfbK_C"/>
</dbReference>
<protein>
    <recommendedName>
        <fullName evidence="1">VWFA domain-containing protein</fullName>
    </recommendedName>
</protein>
<dbReference type="Gene3D" id="3.40.50.410">
    <property type="entry name" value="von Willebrand factor, type A domain"/>
    <property type="match status" value="1"/>
</dbReference>
<gene>
    <name evidence="2" type="ORF">CRYO30217_02049</name>
</gene>
<dbReference type="SMART" id="SM00327">
    <property type="entry name" value="VWA"/>
    <property type="match status" value="1"/>
</dbReference>
<name>A0A916JN17_9FLAO</name>
<dbReference type="Pfam" id="PF12450">
    <property type="entry name" value="vWF_A"/>
    <property type="match status" value="1"/>
</dbReference>
<dbReference type="RefSeq" id="WP_258542258.1">
    <property type="nucleotide sequence ID" value="NZ_OU015584.1"/>
</dbReference>
<evidence type="ECO:0000313" key="2">
    <source>
        <dbReference type="EMBL" id="CAG5082944.1"/>
    </source>
</evidence>
<dbReference type="AlphaFoldDB" id="A0A916JN17"/>
<dbReference type="SUPFAM" id="SSF53300">
    <property type="entry name" value="vWA-like"/>
    <property type="match status" value="1"/>
</dbReference>
<dbReference type="EMBL" id="OU015584">
    <property type="protein sequence ID" value="CAG5082944.1"/>
    <property type="molecule type" value="Genomic_DNA"/>
</dbReference>
<dbReference type="Proteomes" id="UP000683507">
    <property type="component" value="Chromosome"/>
</dbReference>
<proteinExistence type="predicted"/>
<dbReference type="InterPro" id="IPR022156">
    <property type="entry name" value="Uncharacterised_YfbK_N"/>
</dbReference>
<feature type="domain" description="VWFA" evidence="1">
    <location>
        <begin position="261"/>
        <end position="436"/>
    </location>
</feature>
<organism evidence="2 3">
    <name type="scientific">Parvicella tangerina</name>
    <dbReference type="NCBI Taxonomy" id="2829795"/>
    <lineage>
        <taxon>Bacteria</taxon>
        <taxon>Pseudomonadati</taxon>
        <taxon>Bacteroidota</taxon>
        <taxon>Flavobacteriia</taxon>
        <taxon>Flavobacteriales</taxon>
        <taxon>Parvicellaceae</taxon>
        <taxon>Parvicella</taxon>
    </lineage>
</organism>
<dbReference type="InterPro" id="IPR008969">
    <property type="entry name" value="CarboxyPept-like_regulatory"/>
</dbReference>
<dbReference type="Gene3D" id="2.60.40.1120">
    <property type="entry name" value="Carboxypeptidase-like, regulatory domain"/>
    <property type="match status" value="1"/>
</dbReference>
<dbReference type="Pfam" id="PF00092">
    <property type="entry name" value="VWA"/>
    <property type="match status" value="1"/>
</dbReference>
<dbReference type="SUPFAM" id="SSF49464">
    <property type="entry name" value="Carboxypeptidase regulatory domain-like"/>
    <property type="match status" value="1"/>
</dbReference>
<evidence type="ECO:0000313" key="3">
    <source>
        <dbReference type="Proteomes" id="UP000683507"/>
    </source>
</evidence>
<accession>A0A916JN17</accession>
<sequence>MKNLVLFLSFVLFGINTIAQHTLKGVVYDDQNQPVPFANVMIKSITDDQLIKGQTSDLNGAFLFERISESKVKLVVSSVEFEPYEKTIDFKKESTVEVEVHLKAGAKLEEVMVISRKEVHKVQSVSAYKMSSANVVSASYGYAGGSIGNYNPNYNTEAYDHIEENGYKSVTKEPLSTLSIDVDRASYSNVRRYINDGQLPPKDAVRVEEMINYFSYDYETPYGNTPLKVTTTYTTCPWNTNHNLVHIGLKSKEIDMDEAPSNNLVFLLDVSGSMNNPDKLPLLKKGLGLLVNEMRPDDKVSIVVYAGAAGVVLEPTTGKNKEKILESLNNLSAGGSTAGGAGIKLAYKLAKENFMKNGNNRVILATDGDFNIGASSDGEMVELIESKRDDGIFLTVLGFGTGNIKDSKMEKLADHGNGNYAYIDNILEAKKTLVNEMGGTLVTVAKDVKFQLEFNPTHVKEYRLIGYENRLLEAEDFNDDTKDAGELGAGHCVTAIYEIIPAGSSESHTDIDPLKYQEEHDSENAHTDELLTVKVRYKLPDEKKSTKLELPVKANRIDFSQTNEDVRFSAAVAAYGMLLRDSKHKGESTYEMVMKLARDAKGEDRDGYRAAFVQMVDMTQLLDKRDS</sequence>
<dbReference type="Pfam" id="PF13715">
    <property type="entry name" value="CarbopepD_reg_2"/>
    <property type="match status" value="1"/>
</dbReference>
<dbReference type="PANTHER" id="PTHR10579">
    <property type="entry name" value="CALCIUM-ACTIVATED CHLORIDE CHANNEL REGULATOR"/>
    <property type="match status" value="1"/>
</dbReference>